<keyword evidence="2" id="KW-1185">Reference proteome</keyword>
<gene>
    <name evidence="1" type="ORF">U6N30_32895</name>
</gene>
<organism evidence="1 2">
    <name type="scientific">Blastococcus brunescens</name>
    <dbReference type="NCBI Taxonomy" id="1564165"/>
    <lineage>
        <taxon>Bacteria</taxon>
        <taxon>Bacillati</taxon>
        <taxon>Actinomycetota</taxon>
        <taxon>Actinomycetes</taxon>
        <taxon>Geodermatophilales</taxon>
        <taxon>Geodermatophilaceae</taxon>
        <taxon>Blastococcus</taxon>
    </lineage>
</organism>
<reference evidence="1 2" key="1">
    <citation type="submission" date="2023-12" db="EMBL/GenBank/DDBJ databases">
        <title>Blastococcus brunescens sp. nov., an actonobacterium isolated from sandstone collected in sahara desert.</title>
        <authorList>
            <person name="Gtari M."/>
            <person name="Ghodhbane F."/>
        </authorList>
    </citation>
    <scope>NUCLEOTIDE SEQUENCE [LARGE SCALE GENOMIC DNA]</scope>
    <source>
        <strain evidence="1 2">BMG 8361</strain>
    </source>
</reference>
<dbReference type="EMBL" id="CP141261">
    <property type="protein sequence ID" value="WRL64285.1"/>
    <property type="molecule type" value="Genomic_DNA"/>
</dbReference>
<dbReference type="Proteomes" id="UP001324287">
    <property type="component" value="Chromosome"/>
</dbReference>
<proteinExistence type="predicted"/>
<protein>
    <submittedName>
        <fullName evidence="1">Uncharacterized protein</fullName>
    </submittedName>
</protein>
<dbReference type="RefSeq" id="WP_324275613.1">
    <property type="nucleotide sequence ID" value="NZ_CP141261.1"/>
</dbReference>
<accession>A0ABZ1B5I6</accession>
<sequence length="100" mass="11069">MARRDGLRVKRDAVPGLSSVDHGDRDSRRLHDFNAIRVNSQAACRIDAVAFRRGDRRSGDFLGGSRGLVSSYFAAVGKTDNSNARQALFDKGEELFWDSP</sequence>
<evidence type="ECO:0000313" key="2">
    <source>
        <dbReference type="Proteomes" id="UP001324287"/>
    </source>
</evidence>
<name>A0ABZ1B5I6_9ACTN</name>
<evidence type="ECO:0000313" key="1">
    <source>
        <dbReference type="EMBL" id="WRL64285.1"/>
    </source>
</evidence>